<dbReference type="Proteomes" id="UP000091820">
    <property type="component" value="Unassembled WGS sequence"/>
</dbReference>
<name>A0A1A9WZG5_9MUSC</name>
<organism evidence="2 3">
    <name type="scientific">Glossina brevipalpis</name>
    <dbReference type="NCBI Taxonomy" id="37001"/>
    <lineage>
        <taxon>Eukaryota</taxon>
        <taxon>Metazoa</taxon>
        <taxon>Ecdysozoa</taxon>
        <taxon>Arthropoda</taxon>
        <taxon>Hexapoda</taxon>
        <taxon>Insecta</taxon>
        <taxon>Pterygota</taxon>
        <taxon>Neoptera</taxon>
        <taxon>Endopterygota</taxon>
        <taxon>Diptera</taxon>
        <taxon>Brachycera</taxon>
        <taxon>Muscomorpha</taxon>
        <taxon>Hippoboscoidea</taxon>
        <taxon>Glossinidae</taxon>
        <taxon>Glossina</taxon>
    </lineage>
</organism>
<evidence type="ECO:0000313" key="2">
    <source>
        <dbReference type="EnsemblMetazoa" id="GBRI038419-PA"/>
    </source>
</evidence>
<keyword evidence="1" id="KW-0812">Transmembrane</keyword>
<reference evidence="3" key="1">
    <citation type="submission" date="2014-03" db="EMBL/GenBank/DDBJ databases">
        <authorList>
            <person name="Aksoy S."/>
            <person name="Warren W."/>
            <person name="Wilson R.K."/>
        </authorList>
    </citation>
    <scope>NUCLEOTIDE SEQUENCE [LARGE SCALE GENOMIC DNA]</scope>
    <source>
        <strain evidence="3">IAEA</strain>
    </source>
</reference>
<dbReference type="VEuPathDB" id="VectorBase:GBRI038419"/>
<dbReference type="EnsemblMetazoa" id="GBRI038419-RA">
    <property type="protein sequence ID" value="GBRI038419-PA"/>
    <property type="gene ID" value="GBRI038419"/>
</dbReference>
<evidence type="ECO:0000256" key="1">
    <source>
        <dbReference type="SAM" id="Phobius"/>
    </source>
</evidence>
<proteinExistence type="predicted"/>
<keyword evidence="1" id="KW-0472">Membrane</keyword>
<keyword evidence="1" id="KW-1133">Transmembrane helix</keyword>
<feature type="transmembrane region" description="Helical" evidence="1">
    <location>
        <begin position="53"/>
        <end position="74"/>
    </location>
</feature>
<evidence type="ECO:0000313" key="3">
    <source>
        <dbReference type="Proteomes" id="UP000091820"/>
    </source>
</evidence>
<sequence>MAYYIRVLRRKVMFVIEALFSVTITEIQTYFQFRRGLGLTSCSLLITKCNCRLFFFTHVLPQYLTLHINLYWLYTKSKGDCVQLMNAIIYPKCFKVHKIRATNS</sequence>
<feature type="transmembrane region" description="Helical" evidence="1">
    <location>
        <begin position="12"/>
        <end position="33"/>
    </location>
</feature>
<reference evidence="2" key="2">
    <citation type="submission" date="2020-05" db="UniProtKB">
        <authorList>
            <consortium name="EnsemblMetazoa"/>
        </authorList>
    </citation>
    <scope>IDENTIFICATION</scope>
    <source>
        <strain evidence="2">IAEA</strain>
    </source>
</reference>
<keyword evidence="3" id="KW-1185">Reference proteome</keyword>
<dbReference type="AlphaFoldDB" id="A0A1A9WZG5"/>
<protein>
    <submittedName>
        <fullName evidence="2">Uncharacterized protein</fullName>
    </submittedName>
</protein>
<accession>A0A1A9WZG5</accession>